<accession>A0ABN9VUE2</accession>
<keyword evidence="2" id="KW-0808">Transferase</keyword>
<evidence type="ECO:0000256" key="3">
    <source>
        <dbReference type="SAM" id="MobiDB-lite"/>
    </source>
</evidence>
<dbReference type="Pfam" id="PF02515">
    <property type="entry name" value="CoA_transf_3"/>
    <property type="match status" value="1"/>
</dbReference>
<evidence type="ECO:0000313" key="5">
    <source>
        <dbReference type="Proteomes" id="UP001189429"/>
    </source>
</evidence>
<evidence type="ECO:0000256" key="2">
    <source>
        <dbReference type="ARBA" id="ARBA00022679"/>
    </source>
</evidence>
<comment type="similarity">
    <text evidence="1">Belongs to the CoA-transferase III family.</text>
</comment>
<gene>
    <name evidence="4" type="ORF">PCOR1329_LOCUS61302</name>
</gene>
<dbReference type="EMBL" id="CAUYUJ010017709">
    <property type="protein sequence ID" value="CAK0877164.1"/>
    <property type="molecule type" value="Genomic_DNA"/>
</dbReference>
<dbReference type="SUPFAM" id="SSF89796">
    <property type="entry name" value="CoA-transferase family III (CaiB/BaiF)"/>
    <property type="match status" value="1"/>
</dbReference>
<comment type="caution">
    <text evidence="4">The sequence shown here is derived from an EMBL/GenBank/DDBJ whole genome shotgun (WGS) entry which is preliminary data.</text>
</comment>
<evidence type="ECO:0008006" key="6">
    <source>
        <dbReference type="Google" id="ProtNLM"/>
    </source>
</evidence>
<reference evidence="4" key="1">
    <citation type="submission" date="2023-10" db="EMBL/GenBank/DDBJ databases">
        <authorList>
            <person name="Chen Y."/>
            <person name="Shah S."/>
            <person name="Dougan E. K."/>
            <person name="Thang M."/>
            <person name="Chan C."/>
        </authorList>
    </citation>
    <scope>NUCLEOTIDE SEQUENCE [LARGE SCALE GENOMIC DNA]</scope>
</reference>
<protein>
    <recommendedName>
        <fullName evidence="6">Formyl-CoA transferase</fullName>
    </recommendedName>
</protein>
<feature type="region of interest" description="Disordered" evidence="3">
    <location>
        <begin position="101"/>
        <end position="139"/>
    </location>
</feature>
<dbReference type="PANTHER" id="PTHR48228">
    <property type="entry name" value="SUCCINYL-COA--D-CITRAMALATE COA-TRANSFERASE"/>
    <property type="match status" value="1"/>
</dbReference>
<keyword evidence="5" id="KW-1185">Reference proteome</keyword>
<dbReference type="InterPro" id="IPR050509">
    <property type="entry name" value="CoA-transferase_III"/>
</dbReference>
<dbReference type="InterPro" id="IPR023606">
    <property type="entry name" value="CoA-Trfase_III_dom_1_sf"/>
</dbReference>
<evidence type="ECO:0000313" key="4">
    <source>
        <dbReference type="EMBL" id="CAK0877164.1"/>
    </source>
</evidence>
<organism evidence="4 5">
    <name type="scientific">Prorocentrum cordatum</name>
    <dbReference type="NCBI Taxonomy" id="2364126"/>
    <lineage>
        <taxon>Eukaryota</taxon>
        <taxon>Sar</taxon>
        <taxon>Alveolata</taxon>
        <taxon>Dinophyceae</taxon>
        <taxon>Prorocentrales</taxon>
        <taxon>Prorocentraceae</taxon>
        <taxon>Prorocentrum</taxon>
    </lineage>
</organism>
<dbReference type="Proteomes" id="UP001189429">
    <property type="component" value="Unassembled WGS sequence"/>
</dbReference>
<name>A0ABN9VUE2_9DINO</name>
<sequence>MPPVRPNLSIGDTLAAMNATIGILLALVRRGWSPASSSPAGQDVDVSIAESVFGLLESCVPEFDRLGVVREPSGSSLTGIVPTGTYPCRDGAIVDHWGERGLPVQAPDAGDGASRPGRGPALCGQRGPRGSPAGTGRPVAEWTSGLAAAEAQARCDAAAVPCGPIYSVRDLVQDAHFQARGCFEEVATRDGRPLKVPATVHPKLTATPGATLRGGPRLGEHTDEVLGSLLALPPGEIAALRSRGVIA</sequence>
<proteinExistence type="inferred from homology"/>
<dbReference type="InterPro" id="IPR003673">
    <property type="entry name" value="CoA-Trfase_fam_III"/>
</dbReference>
<evidence type="ECO:0000256" key="1">
    <source>
        <dbReference type="ARBA" id="ARBA00008383"/>
    </source>
</evidence>
<dbReference type="PANTHER" id="PTHR48228:SF6">
    <property type="entry name" value="L-CARNITINE COA-TRANSFERASE"/>
    <property type="match status" value="1"/>
</dbReference>
<dbReference type="Gene3D" id="3.40.50.10540">
    <property type="entry name" value="Crotonobetainyl-coa:carnitine coa-transferase, domain 1"/>
    <property type="match status" value="2"/>
</dbReference>